<dbReference type="InterPro" id="IPR002761">
    <property type="entry name" value="Diphthami_syn_dom"/>
</dbReference>
<dbReference type="Gene3D" id="3.40.50.620">
    <property type="entry name" value="HUPs"/>
    <property type="match status" value="1"/>
</dbReference>
<comment type="caution">
    <text evidence="2">The sequence shown here is derived from an EMBL/GenBank/DDBJ whole genome shotgun (WGS) entry which is preliminary data.</text>
</comment>
<organism evidence="2 3">
    <name type="scientific">Ideonella lacteola</name>
    <dbReference type="NCBI Taxonomy" id="2984193"/>
    <lineage>
        <taxon>Bacteria</taxon>
        <taxon>Pseudomonadati</taxon>
        <taxon>Pseudomonadota</taxon>
        <taxon>Betaproteobacteria</taxon>
        <taxon>Burkholderiales</taxon>
        <taxon>Sphaerotilaceae</taxon>
        <taxon>Ideonella</taxon>
    </lineage>
</organism>
<dbReference type="RefSeq" id="WP_341424293.1">
    <property type="nucleotide sequence ID" value="NZ_JBBUTG010000002.1"/>
</dbReference>
<evidence type="ECO:0000313" key="3">
    <source>
        <dbReference type="Proteomes" id="UP001371218"/>
    </source>
</evidence>
<dbReference type="Gene3D" id="3.90.1490.10">
    <property type="entry name" value="putative n-type atp pyrophosphatase, domain 2"/>
    <property type="match status" value="1"/>
</dbReference>
<proteinExistence type="predicted"/>
<dbReference type="GO" id="GO:0016787">
    <property type="term" value="F:hydrolase activity"/>
    <property type="evidence" value="ECO:0007669"/>
    <property type="project" value="UniProtKB-KW"/>
</dbReference>
<reference evidence="2 3" key="1">
    <citation type="submission" date="2024-04" db="EMBL/GenBank/DDBJ databases">
        <title>Novel species of the genus Ideonella isolated from streams.</title>
        <authorList>
            <person name="Lu H."/>
        </authorList>
    </citation>
    <scope>NUCLEOTIDE SEQUENCE [LARGE SCALE GENOMIC DNA]</scope>
    <source>
        <strain evidence="2 3">DXS29W</strain>
    </source>
</reference>
<dbReference type="Pfam" id="PF01902">
    <property type="entry name" value="Diphthami_syn_2"/>
    <property type="match status" value="1"/>
</dbReference>
<dbReference type="EMBL" id="JBBUTG010000002">
    <property type="protein sequence ID" value="MEK8029935.1"/>
    <property type="molecule type" value="Genomic_DNA"/>
</dbReference>
<evidence type="ECO:0000259" key="1">
    <source>
        <dbReference type="Pfam" id="PF01902"/>
    </source>
</evidence>
<name>A0ABU9BIZ0_9BURK</name>
<dbReference type="InterPro" id="IPR014729">
    <property type="entry name" value="Rossmann-like_a/b/a_fold"/>
</dbReference>
<dbReference type="SUPFAM" id="SSF52402">
    <property type="entry name" value="Adenine nucleotide alpha hydrolases-like"/>
    <property type="match status" value="1"/>
</dbReference>
<feature type="domain" description="Diphthamide synthase" evidence="1">
    <location>
        <begin position="8"/>
        <end position="198"/>
    </location>
</feature>
<dbReference type="Proteomes" id="UP001371218">
    <property type="component" value="Unassembled WGS sequence"/>
</dbReference>
<sequence length="230" mass="24815">MTAGHTHRAAISWSAGKDSCLALLRAREAGLSVPTFLTMLDPDGLSKSHALPRELIAAQVSALGGLWQPAEAGPGAYGEVFNAQLAQLRASGHTHMVFGDIDLQAHRDWLGPACERAGLKAVFPLWGLARSAISREIVERGLRARVVCVDTRWLDESHCGVEYDQAFIDRLPAGVCPCGEDGEFHTFVWGGPGFSNDLDLGPGMARRVASQPPMARTELVFQAPMLMMRA</sequence>
<accession>A0ABU9BIZ0</accession>
<gene>
    <name evidence="2" type="ORF">AACH06_03795</name>
</gene>
<keyword evidence="2" id="KW-0378">Hydrolase</keyword>
<protein>
    <submittedName>
        <fullName evidence="2">Adenosine nucleotide hydrolase</fullName>
    </submittedName>
</protein>
<keyword evidence="3" id="KW-1185">Reference proteome</keyword>
<evidence type="ECO:0000313" key="2">
    <source>
        <dbReference type="EMBL" id="MEK8029935.1"/>
    </source>
</evidence>
<dbReference type="CDD" id="cd01994">
    <property type="entry name" value="AANH_PF0828-like"/>
    <property type="match status" value="1"/>
</dbReference>